<reference evidence="11" key="1">
    <citation type="submission" date="2025-08" db="UniProtKB">
        <authorList>
            <consortium name="Ensembl"/>
        </authorList>
    </citation>
    <scope>IDENTIFICATION</scope>
</reference>
<dbReference type="InterPro" id="IPR013761">
    <property type="entry name" value="SAM/pointed_sf"/>
</dbReference>
<sequence length="491" mass="55653">MAWVLKMDDATIESGLVHDFDASLSGIGQELGAGAYSMSDVLALPIFKQEDVSVPVESDTKNPPFQYVLCAATSPAVKLHEETLTYLNQGQSYEIRLLDNRKIGEMPELNNKTVKSIVRVVFHDRRLQYMEHQQLEGWKWNRPGDRLLDIDIPMSVGITEPCTHPSQLNAADFLWDLSKRASVFVQVHCISTEFTPRKHGGEKGVPFRIQIDTFKQNESGEYTEHLHSASCQIKVFKPKGADRKQKTDREKMEKKTVQEKEKYQPSYDTTILSEARIFKCTFIFMLHLKKNKSVNFLQSLSPTASIQDTQKWLLKNRFNSYSRIFTHFSGSDLLKLTREDLVQICGAADGIRLYNALKSRAVRPRLTVYVSLEASQSESPLLEKRGHSKNGEHSSPTSIPVYHALYLEEMTACELTRKISSVLSLPLSHISQVYKQGPTGIHILLSDQMVYNFPDESSFIASTIQGKTCPKNTDRSISLKPLNVFLVLQSF</sequence>
<evidence type="ECO:0000256" key="1">
    <source>
        <dbReference type="ARBA" id="ARBA00004123"/>
    </source>
</evidence>
<comment type="similarity">
    <text evidence="2">Belongs to the grh/CP2 family. CP2 subfamily.</text>
</comment>
<dbReference type="PROSITE" id="PS51968">
    <property type="entry name" value="GRH_CP2_DB"/>
    <property type="match status" value="1"/>
</dbReference>
<accession>A0A672LS00</accession>
<keyword evidence="6" id="KW-0804">Transcription</keyword>
<dbReference type="Pfam" id="PF18016">
    <property type="entry name" value="SAM_3"/>
    <property type="match status" value="1"/>
</dbReference>
<dbReference type="SUPFAM" id="SSF47769">
    <property type="entry name" value="SAM/Pointed domain"/>
    <property type="match status" value="1"/>
</dbReference>
<evidence type="ECO:0000256" key="8">
    <source>
        <dbReference type="ARBA" id="ARBA00067531"/>
    </source>
</evidence>
<evidence type="ECO:0000256" key="7">
    <source>
        <dbReference type="ARBA" id="ARBA00023242"/>
    </source>
</evidence>
<evidence type="ECO:0000256" key="2">
    <source>
        <dbReference type="ARBA" id="ARBA00010852"/>
    </source>
</evidence>
<evidence type="ECO:0000256" key="5">
    <source>
        <dbReference type="ARBA" id="ARBA00023125"/>
    </source>
</evidence>
<comment type="subcellular location">
    <subcellularLocation>
        <location evidence="1 9">Nucleus</location>
    </subcellularLocation>
</comment>
<proteinExistence type="inferred from homology"/>
<dbReference type="GO" id="GO:0000978">
    <property type="term" value="F:RNA polymerase II cis-regulatory region sequence-specific DNA binding"/>
    <property type="evidence" value="ECO:0007669"/>
    <property type="project" value="TreeGrafter"/>
</dbReference>
<keyword evidence="7 9" id="KW-0539">Nucleus</keyword>
<dbReference type="OMA" id="THINQVY"/>
<dbReference type="Gene3D" id="1.10.150.50">
    <property type="entry name" value="Transcription Factor, Ets-1"/>
    <property type="match status" value="1"/>
</dbReference>
<evidence type="ECO:0000256" key="6">
    <source>
        <dbReference type="ARBA" id="ARBA00023163"/>
    </source>
</evidence>
<dbReference type="Proteomes" id="UP000472262">
    <property type="component" value="Unassembled WGS sequence"/>
</dbReference>
<evidence type="ECO:0000313" key="11">
    <source>
        <dbReference type="Ensembl" id="ENSSGRP00000025617.1"/>
    </source>
</evidence>
<keyword evidence="12" id="KW-1185">Reference proteome</keyword>
<evidence type="ECO:0000256" key="9">
    <source>
        <dbReference type="PROSITE-ProRule" id="PRU01313"/>
    </source>
</evidence>
<evidence type="ECO:0000256" key="3">
    <source>
        <dbReference type="ARBA" id="ARBA00022553"/>
    </source>
</evidence>
<dbReference type="InterPro" id="IPR007604">
    <property type="entry name" value="CP2"/>
</dbReference>
<name>A0A672LS00_SINGR</name>
<feature type="domain" description="Grh/CP2 DB" evidence="10">
    <location>
        <begin position="61"/>
        <end position="297"/>
    </location>
</feature>
<organism evidence="11 12">
    <name type="scientific">Sinocyclocheilus grahami</name>
    <name type="common">Dianchi golden-line fish</name>
    <name type="synonym">Barbus grahami</name>
    <dbReference type="NCBI Taxonomy" id="75366"/>
    <lineage>
        <taxon>Eukaryota</taxon>
        <taxon>Metazoa</taxon>
        <taxon>Chordata</taxon>
        <taxon>Craniata</taxon>
        <taxon>Vertebrata</taxon>
        <taxon>Euteleostomi</taxon>
        <taxon>Actinopterygii</taxon>
        <taxon>Neopterygii</taxon>
        <taxon>Teleostei</taxon>
        <taxon>Ostariophysi</taxon>
        <taxon>Cypriniformes</taxon>
        <taxon>Cyprinidae</taxon>
        <taxon>Cyprininae</taxon>
        <taxon>Sinocyclocheilus</taxon>
    </lineage>
</organism>
<dbReference type="InterPro" id="IPR041418">
    <property type="entry name" value="SAM_3"/>
</dbReference>
<dbReference type="GO" id="GO:0005634">
    <property type="term" value="C:nucleus"/>
    <property type="evidence" value="ECO:0007669"/>
    <property type="project" value="UniProtKB-SubCell"/>
</dbReference>
<keyword evidence="4" id="KW-0805">Transcription regulation</keyword>
<evidence type="ECO:0000259" key="10">
    <source>
        <dbReference type="PROSITE" id="PS51968"/>
    </source>
</evidence>
<dbReference type="GO" id="GO:0001228">
    <property type="term" value="F:DNA-binding transcription activator activity, RNA polymerase II-specific"/>
    <property type="evidence" value="ECO:0007669"/>
    <property type="project" value="TreeGrafter"/>
</dbReference>
<gene>
    <name evidence="11" type="primary">ubp1</name>
</gene>
<reference evidence="11" key="2">
    <citation type="submission" date="2025-09" db="UniProtKB">
        <authorList>
            <consortium name="Ensembl"/>
        </authorList>
    </citation>
    <scope>IDENTIFICATION</scope>
</reference>
<keyword evidence="5 9" id="KW-0238">DNA-binding</keyword>
<protein>
    <recommendedName>
        <fullName evidence="8">Upstream-binding protein 1</fullName>
    </recommendedName>
</protein>
<dbReference type="InterPro" id="IPR057520">
    <property type="entry name" value="GRHL1/CP2_C"/>
</dbReference>
<evidence type="ECO:0000256" key="4">
    <source>
        <dbReference type="ARBA" id="ARBA00023015"/>
    </source>
</evidence>
<dbReference type="PANTHER" id="PTHR11037:SF13">
    <property type="entry name" value="UPSTREAM-BINDING PROTEIN 1"/>
    <property type="match status" value="1"/>
</dbReference>
<dbReference type="PANTHER" id="PTHR11037">
    <property type="entry name" value="TRANSCRIPTION FACTOR CP2"/>
    <property type="match status" value="1"/>
</dbReference>
<dbReference type="InterPro" id="IPR040167">
    <property type="entry name" value="TF_CP2-like"/>
</dbReference>
<dbReference type="FunFam" id="1.10.150.50:FF:000036">
    <property type="entry name" value="upstream-binding protein 1 isoform X1"/>
    <property type="match status" value="1"/>
</dbReference>
<dbReference type="Pfam" id="PF04516">
    <property type="entry name" value="CP2"/>
    <property type="match status" value="1"/>
</dbReference>
<dbReference type="Pfam" id="PF25416">
    <property type="entry name" value="GRHL1_C"/>
    <property type="match status" value="1"/>
</dbReference>
<keyword evidence="3" id="KW-0597">Phosphoprotein</keyword>
<dbReference type="AlphaFoldDB" id="A0A672LS00"/>
<evidence type="ECO:0000313" key="12">
    <source>
        <dbReference type="Proteomes" id="UP000472262"/>
    </source>
</evidence>
<dbReference type="Ensembl" id="ENSSGRT00000027608.1">
    <property type="protein sequence ID" value="ENSSGRP00000025617.1"/>
    <property type="gene ID" value="ENSSGRG00000014216.1"/>
</dbReference>